<feature type="region of interest" description="Disordered" evidence="1">
    <location>
        <begin position="198"/>
        <end position="217"/>
    </location>
</feature>
<dbReference type="GO" id="GO:0006259">
    <property type="term" value="P:DNA metabolic process"/>
    <property type="evidence" value="ECO:0007669"/>
    <property type="project" value="InterPro"/>
</dbReference>
<evidence type="ECO:0000313" key="3">
    <source>
        <dbReference type="Proteomes" id="UP000253958"/>
    </source>
</evidence>
<proteinExistence type="predicted"/>
<evidence type="ECO:0000256" key="1">
    <source>
        <dbReference type="SAM" id="MobiDB-lite"/>
    </source>
</evidence>
<evidence type="ECO:0008006" key="4">
    <source>
        <dbReference type="Google" id="ProtNLM"/>
    </source>
</evidence>
<dbReference type="AlphaFoldDB" id="A0A6N3JSM7"/>
<evidence type="ECO:0000313" key="2">
    <source>
        <dbReference type="EMBL" id="AXH88768.1"/>
    </source>
</evidence>
<name>A0A6N3JSM7_9ACTN</name>
<feature type="region of interest" description="Disordered" evidence="1">
    <location>
        <begin position="253"/>
        <end position="312"/>
    </location>
</feature>
<reference evidence="2 3" key="2">
    <citation type="submission" date="2018-08" db="EMBL/GenBank/DDBJ databases">
        <title>Streptomyces kandeliansis sp. nov., an endophytic bacterium isolated from mangrove plant.</title>
        <authorList>
            <person name="Wang R."/>
        </authorList>
    </citation>
    <scope>NUCLEOTIDE SEQUENCE [LARGE SCALE GENOMIC DNA]</scope>
    <source>
        <strain evidence="3">H14(2018)</strain>
    </source>
</reference>
<reference evidence="2 3" key="1">
    <citation type="submission" date="2018-07" db="EMBL/GenBank/DDBJ databases">
        <authorList>
            <person name="Ye Y."/>
        </authorList>
    </citation>
    <scope>NUCLEOTIDE SEQUENCE [LARGE SCALE GENOMIC DNA]</scope>
    <source>
        <strain evidence="3">H14(2018)</strain>
    </source>
</reference>
<dbReference type="GO" id="GO:0003677">
    <property type="term" value="F:DNA binding"/>
    <property type="evidence" value="ECO:0007669"/>
    <property type="project" value="InterPro"/>
</dbReference>
<gene>
    <name evidence="2" type="ORF">DVH21_01850</name>
</gene>
<dbReference type="EMBL" id="CP031263">
    <property type="protein sequence ID" value="AXH88768.1"/>
    <property type="molecule type" value="Genomic_DNA"/>
</dbReference>
<organism evidence="2 3">
    <name type="scientific">Micromonospora aurantiaca</name>
    <name type="common">nom. illeg.</name>
    <dbReference type="NCBI Taxonomy" id="47850"/>
    <lineage>
        <taxon>Bacteria</taxon>
        <taxon>Bacillati</taxon>
        <taxon>Actinomycetota</taxon>
        <taxon>Actinomycetes</taxon>
        <taxon>Micromonosporales</taxon>
        <taxon>Micromonosporaceae</taxon>
        <taxon>Micromonospora</taxon>
    </lineage>
</organism>
<accession>A0A6N3JSM7</accession>
<sequence>MPDEATTTPGTDVAVKKKGTLSDFIASYEGDFAAVVPRHVNVEAFVGLAAAYVRRDQYLRAAASANPASLILALRECAALGHVPTPKVFALTAFNDRNAPGGKRIVGIETYHGVIERMFRGGGVQAVHVEVGRENDPVLRFNSTRDRLPVHEYDEFAAPEDRGPLKAVYAWATLMGGATSQVIWLNRHDAARIRAMSKSINPRNGPPGGNFWGPPWPDEGPNTVPMWKKSALHRLETFVPTSAEYRWQVASSEAGASTGFTGIPDRPVRDFGPSPDDVVDAELVDDQAGPADPGGPDWSDVETRQPGTGAPA</sequence>
<protein>
    <recommendedName>
        <fullName evidence="4">Recombinase RecT</fullName>
    </recommendedName>
</protein>
<dbReference type="Pfam" id="PF03837">
    <property type="entry name" value="RecT"/>
    <property type="match status" value="1"/>
</dbReference>
<dbReference type="InterPro" id="IPR018330">
    <property type="entry name" value="RecT_fam"/>
</dbReference>
<dbReference type="Proteomes" id="UP000253958">
    <property type="component" value="Chromosome"/>
</dbReference>
<dbReference type="RefSeq" id="WP_114918662.1">
    <property type="nucleotide sequence ID" value="NZ_CP031263.1"/>
</dbReference>